<dbReference type="GeneID" id="20804377"/>
<gene>
    <name evidence="2" type="ORF">H257_02381</name>
</gene>
<name>W4H3T3_APHAT</name>
<dbReference type="VEuPathDB" id="FungiDB:H257_02381"/>
<sequence>MLDGECATELWWLPDACTVVVHRQTRHTLRRMAPTLNCSVHELHTTLPHSLHPYRRRNQWNFLRHRLQCDDFLGWSWTLLLRPPMSDSGGMSNVLLRGGGAKPLRKYPSMYKRRRVVWGYGSKMPDRDATSSQSRLIATCISSTLASAVSVNLITLNTTCPRGNGTNRGHSGIEIDRTMRYPNRRPVDGVTPTPTASQNTMSNCW</sequence>
<reference evidence="2" key="1">
    <citation type="submission" date="2013-12" db="EMBL/GenBank/DDBJ databases">
        <title>The Genome Sequence of Aphanomyces astaci APO3.</title>
        <authorList>
            <consortium name="The Broad Institute Genomics Platform"/>
            <person name="Russ C."/>
            <person name="Tyler B."/>
            <person name="van West P."/>
            <person name="Dieguez-Uribeondo J."/>
            <person name="Young S.K."/>
            <person name="Zeng Q."/>
            <person name="Gargeya S."/>
            <person name="Fitzgerald M."/>
            <person name="Abouelleil A."/>
            <person name="Alvarado L."/>
            <person name="Chapman S.B."/>
            <person name="Gainer-Dewar J."/>
            <person name="Goldberg J."/>
            <person name="Griggs A."/>
            <person name="Gujja S."/>
            <person name="Hansen M."/>
            <person name="Howarth C."/>
            <person name="Imamovic A."/>
            <person name="Ireland A."/>
            <person name="Larimer J."/>
            <person name="McCowan C."/>
            <person name="Murphy C."/>
            <person name="Pearson M."/>
            <person name="Poon T.W."/>
            <person name="Priest M."/>
            <person name="Roberts A."/>
            <person name="Saif S."/>
            <person name="Shea T."/>
            <person name="Sykes S."/>
            <person name="Wortman J."/>
            <person name="Nusbaum C."/>
            <person name="Birren B."/>
        </authorList>
    </citation>
    <scope>NUCLEOTIDE SEQUENCE [LARGE SCALE GENOMIC DNA]</scope>
    <source>
        <strain evidence="2">APO3</strain>
    </source>
</reference>
<feature type="region of interest" description="Disordered" evidence="1">
    <location>
        <begin position="182"/>
        <end position="205"/>
    </location>
</feature>
<evidence type="ECO:0000256" key="1">
    <source>
        <dbReference type="SAM" id="MobiDB-lite"/>
    </source>
</evidence>
<feature type="compositionally biased region" description="Polar residues" evidence="1">
    <location>
        <begin position="192"/>
        <end position="205"/>
    </location>
</feature>
<organism evidence="2">
    <name type="scientific">Aphanomyces astaci</name>
    <name type="common">Crayfish plague agent</name>
    <dbReference type="NCBI Taxonomy" id="112090"/>
    <lineage>
        <taxon>Eukaryota</taxon>
        <taxon>Sar</taxon>
        <taxon>Stramenopiles</taxon>
        <taxon>Oomycota</taxon>
        <taxon>Saprolegniomycetes</taxon>
        <taxon>Saprolegniales</taxon>
        <taxon>Verrucalvaceae</taxon>
        <taxon>Aphanomyces</taxon>
    </lineage>
</organism>
<dbReference type="EMBL" id="KI913117">
    <property type="protein sequence ID" value="ETV85818.1"/>
    <property type="molecule type" value="Genomic_DNA"/>
</dbReference>
<proteinExistence type="predicted"/>
<dbReference type="RefSeq" id="XP_009824290.1">
    <property type="nucleotide sequence ID" value="XM_009825988.1"/>
</dbReference>
<dbReference type="AlphaFoldDB" id="W4H3T3"/>
<protein>
    <submittedName>
        <fullName evidence="2">Uncharacterized protein</fullName>
    </submittedName>
</protein>
<accession>W4H3T3</accession>
<evidence type="ECO:0000313" key="2">
    <source>
        <dbReference type="EMBL" id="ETV85818.1"/>
    </source>
</evidence>